<organism evidence="2">
    <name type="scientific">gut metagenome</name>
    <dbReference type="NCBI Taxonomy" id="749906"/>
    <lineage>
        <taxon>unclassified sequences</taxon>
        <taxon>metagenomes</taxon>
        <taxon>organismal metagenomes</taxon>
    </lineage>
</organism>
<reference evidence="2" key="1">
    <citation type="journal article" date="2012" name="PLoS ONE">
        <title>Gene sets for utilization of primary and secondary nutrition supplies in the distal gut of endangered iberian lynx.</title>
        <authorList>
            <person name="Alcaide M."/>
            <person name="Messina E."/>
            <person name="Richter M."/>
            <person name="Bargiela R."/>
            <person name="Peplies J."/>
            <person name="Huws S.A."/>
            <person name="Newbold C.J."/>
            <person name="Golyshin P.N."/>
            <person name="Simon M.A."/>
            <person name="Lopez G."/>
            <person name="Yakimov M.M."/>
            <person name="Ferrer M."/>
        </authorList>
    </citation>
    <scope>NUCLEOTIDE SEQUENCE</scope>
</reference>
<accession>J9BNN3</accession>
<dbReference type="InterPro" id="IPR036388">
    <property type="entry name" value="WH-like_DNA-bd_sf"/>
</dbReference>
<feature type="domain" description="Insertion element IS150 protein InsJ-like helix-turn-helix" evidence="1">
    <location>
        <begin position="14"/>
        <end position="53"/>
    </location>
</feature>
<dbReference type="AlphaFoldDB" id="J9BNN3"/>
<name>J9BNN3_9ZZZZ</name>
<comment type="caution">
    <text evidence="2">The sequence shown here is derived from an EMBL/GenBank/DDBJ whole genome shotgun (WGS) entry which is preliminary data.</text>
</comment>
<dbReference type="InterPro" id="IPR055247">
    <property type="entry name" value="InsJ-like_HTH"/>
</dbReference>
<dbReference type="SUPFAM" id="SSF48295">
    <property type="entry name" value="TrpR-like"/>
    <property type="match status" value="1"/>
</dbReference>
<dbReference type="GO" id="GO:0043565">
    <property type="term" value="F:sequence-specific DNA binding"/>
    <property type="evidence" value="ECO:0007669"/>
    <property type="project" value="InterPro"/>
</dbReference>
<proteinExistence type="predicted"/>
<dbReference type="InterPro" id="IPR010921">
    <property type="entry name" value="Trp_repressor/repl_initiator"/>
</dbReference>
<evidence type="ECO:0000259" key="1">
    <source>
        <dbReference type="Pfam" id="PF13518"/>
    </source>
</evidence>
<dbReference type="EMBL" id="AMCI01009637">
    <property type="protein sequence ID" value="EJW89190.1"/>
    <property type="molecule type" value="Genomic_DNA"/>
</dbReference>
<protein>
    <submittedName>
        <fullName evidence="2">Transposase IS3/IS911</fullName>
    </submittedName>
</protein>
<dbReference type="Pfam" id="PF13518">
    <property type="entry name" value="HTH_28"/>
    <property type="match status" value="1"/>
</dbReference>
<feature type="non-terminal residue" evidence="2">
    <location>
        <position position="55"/>
    </location>
</feature>
<sequence>MHKGIPNKRYTPEFKKQVVEAVIQGGLSCQEAARIYKVQGHDRIQSWEQIYLEEV</sequence>
<evidence type="ECO:0000313" key="2">
    <source>
        <dbReference type="EMBL" id="EJW89190.1"/>
    </source>
</evidence>
<dbReference type="Gene3D" id="1.10.10.10">
    <property type="entry name" value="Winged helix-like DNA-binding domain superfamily/Winged helix DNA-binding domain"/>
    <property type="match status" value="1"/>
</dbReference>
<gene>
    <name evidence="2" type="ORF">EVA_22703</name>
</gene>